<name>A0A0D2XSX4_FUSOF</name>
<dbReference type="EnsemblFungi" id="FOXG_07076T0">
    <property type="protein sequence ID" value="FOXG_07076P0"/>
    <property type="gene ID" value="FOXG_07076"/>
</dbReference>
<dbReference type="AlphaFoldDB" id="A0A0D2XSX4"/>
<sequence length="131" mass="13979">MHDKVLAHKTIPLGCLRQCMGVVADADEAWDKRRNVLEDVTMDDSMHDGSVSTITNLVVARSPNSSCHARYSGGQISDKSYQRLMGNLSKLSSKNVGSDGQGVTEMHGDVLGPMSCGGTGAGVEPWCLNNN</sequence>
<reference evidence="2" key="1">
    <citation type="journal article" date="2012" name="Mol. Plant Microbe Interact.">
        <title>A highly conserved effector in Fusarium oxysporum is required for full virulence on Arabidopsis.</title>
        <authorList>
            <person name="Thatcher L.F."/>
            <person name="Gardiner D.M."/>
            <person name="Kazan K."/>
            <person name="Manners J."/>
        </authorList>
    </citation>
    <scope>NUCLEOTIDE SEQUENCE [LARGE SCALE GENOMIC DNA]</scope>
    <source>
        <strain evidence="2">Fo5176</strain>
    </source>
</reference>
<organism evidence="1 2">
    <name type="scientific">Fusarium oxysporum (strain Fo5176)</name>
    <name type="common">Fusarium vascular wilt</name>
    <dbReference type="NCBI Taxonomy" id="660025"/>
    <lineage>
        <taxon>Eukaryota</taxon>
        <taxon>Fungi</taxon>
        <taxon>Dikarya</taxon>
        <taxon>Ascomycota</taxon>
        <taxon>Pezizomycotina</taxon>
        <taxon>Sordariomycetes</taxon>
        <taxon>Hypocreomycetidae</taxon>
        <taxon>Hypocreales</taxon>
        <taxon>Nectriaceae</taxon>
        <taxon>Fusarium</taxon>
        <taxon>Fusarium oxysporum species complex</taxon>
    </lineage>
</organism>
<accession>A0A0D2XSX4</accession>
<dbReference type="Proteomes" id="UP000002489">
    <property type="component" value="Unassembled WGS sequence"/>
</dbReference>
<evidence type="ECO:0000313" key="2">
    <source>
        <dbReference type="Proteomes" id="UP000002489"/>
    </source>
</evidence>
<reference evidence="1" key="2">
    <citation type="submission" date="2025-08" db="UniProtKB">
        <authorList>
            <consortium name="EnsemblFungi"/>
        </authorList>
    </citation>
    <scope>IDENTIFICATION</scope>
    <source>
        <strain evidence="1">4287 / CBS 123668 / FGSC 9935 / NRRL 34936</strain>
    </source>
</reference>
<dbReference type="VEuPathDB" id="FungiDB:FOXG_07076"/>
<protein>
    <submittedName>
        <fullName evidence="1">Uncharacterized protein</fullName>
    </submittedName>
</protein>
<dbReference type="STRING" id="426428.A0A0D2XSX4"/>
<proteinExistence type="predicted"/>
<evidence type="ECO:0000313" key="1">
    <source>
        <dbReference type="EnsemblFungi" id="FOXG_07076P0"/>
    </source>
</evidence>
<gene>
    <name evidence="1" type="primary">28948831</name>
</gene>